<dbReference type="EC" id="2.1.1.171" evidence="3"/>
<dbReference type="PIRSF" id="PIRSF004553">
    <property type="entry name" value="CHP00095"/>
    <property type="match status" value="1"/>
</dbReference>
<evidence type="ECO:0000313" key="4">
    <source>
        <dbReference type="Proteomes" id="UP000831947"/>
    </source>
</evidence>
<gene>
    <name evidence="3" type="primary">rsmD</name>
    <name evidence="3" type="ORF">MOO47_00720</name>
</gene>
<dbReference type="EMBL" id="CP093365">
    <property type="protein sequence ID" value="UQS83759.1"/>
    <property type="molecule type" value="Genomic_DNA"/>
</dbReference>
<dbReference type="InterPro" id="IPR004398">
    <property type="entry name" value="RNA_MeTrfase_RsmD"/>
</dbReference>
<dbReference type="RefSeq" id="WP_249512944.1">
    <property type="nucleotide sequence ID" value="NZ_CP093365.1"/>
</dbReference>
<accession>A0ABY4PDK4</accession>
<dbReference type="InterPro" id="IPR029063">
    <property type="entry name" value="SAM-dependent_MTases_sf"/>
</dbReference>
<keyword evidence="4" id="KW-1185">Reference proteome</keyword>
<dbReference type="PANTHER" id="PTHR43542">
    <property type="entry name" value="METHYLTRANSFERASE"/>
    <property type="match status" value="1"/>
</dbReference>
<dbReference type="NCBIfam" id="TIGR00095">
    <property type="entry name" value="16S rRNA (guanine(966)-N(2))-methyltransferase RsmD"/>
    <property type="match status" value="1"/>
</dbReference>
<dbReference type="SUPFAM" id="SSF53335">
    <property type="entry name" value="S-adenosyl-L-methionine-dependent methyltransferases"/>
    <property type="match status" value="1"/>
</dbReference>
<evidence type="ECO:0000313" key="3">
    <source>
        <dbReference type="EMBL" id="UQS83759.1"/>
    </source>
</evidence>
<dbReference type="PANTHER" id="PTHR43542:SF1">
    <property type="entry name" value="METHYLTRANSFERASE"/>
    <property type="match status" value="1"/>
</dbReference>
<dbReference type="Proteomes" id="UP000831947">
    <property type="component" value="Chromosome"/>
</dbReference>
<keyword evidence="1 3" id="KW-0489">Methyltransferase</keyword>
<evidence type="ECO:0000256" key="1">
    <source>
        <dbReference type="ARBA" id="ARBA00022603"/>
    </source>
</evidence>
<reference evidence="3 4" key="1">
    <citation type="journal article" date="2022" name="Int. J. Syst. Evol. Microbiol.">
        <title>Apilactobacillus apisilvae sp. nov., Nicolia spurrieriana gen. nov. sp. nov., Bombilactobacillus folatiphilus sp. nov. and Bombilactobacillus thymidiniphilus sp. nov., four new lactic acid bacterial isolates from stingless bees Tetragonula carbonaria and Austroplebeia australis.</title>
        <authorList>
            <person name="Oliphant S.A."/>
            <person name="Watson-Haigh N.S."/>
            <person name="Sumby K.M."/>
            <person name="Gardner J."/>
            <person name="Groom S."/>
            <person name="Jiranek V."/>
        </authorList>
    </citation>
    <scope>NUCLEOTIDE SEQUENCE [LARGE SCALE GENOMIC DNA]</scope>
    <source>
        <strain evidence="3 4">SG4_A1</strain>
    </source>
</reference>
<keyword evidence="2 3" id="KW-0808">Transferase</keyword>
<dbReference type="Pfam" id="PF03602">
    <property type="entry name" value="Cons_hypoth95"/>
    <property type="match status" value="1"/>
</dbReference>
<name>A0ABY4PDK4_9LACO</name>
<proteinExistence type="predicted"/>
<dbReference type="CDD" id="cd02440">
    <property type="entry name" value="AdoMet_MTases"/>
    <property type="match status" value="1"/>
</dbReference>
<sequence length="183" mass="20311">MKVIAGKFGGLNLSTVKGRNTRPTSAKVKESMFNMLSPYLHNVTKGVDLFAGTGALGIEAVSRGVETMYLVDQNRQAINVIKDNIAKTHATNEFTVWSISAQKAVQRLLQSQTKMDLLLLDPPYAQHVTLQLIQECLPILTSQALVLIETDYDLHEQILPGFSTIASKQYGLTFVEIWQYEGI</sequence>
<organism evidence="3 4">
    <name type="scientific">Bombilactobacillus thymidiniphilus</name>
    <dbReference type="NCBI Taxonomy" id="2923363"/>
    <lineage>
        <taxon>Bacteria</taxon>
        <taxon>Bacillati</taxon>
        <taxon>Bacillota</taxon>
        <taxon>Bacilli</taxon>
        <taxon>Lactobacillales</taxon>
        <taxon>Lactobacillaceae</taxon>
        <taxon>Bombilactobacillus</taxon>
    </lineage>
</organism>
<protein>
    <submittedName>
        <fullName evidence="3">16S rRNA (Guanine(966)-N(2))-methyltransferase RsmD</fullName>
        <ecNumber evidence="3">2.1.1.171</ecNumber>
    </submittedName>
</protein>
<dbReference type="GO" id="GO:0052913">
    <property type="term" value="F:16S rRNA (guanine(966)-N(2))-methyltransferase activity"/>
    <property type="evidence" value="ECO:0007669"/>
    <property type="project" value="UniProtKB-EC"/>
</dbReference>
<evidence type="ECO:0000256" key="2">
    <source>
        <dbReference type="ARBA" id="ARBA00022679"/>
    </source>
</evidence>
<dbReference type="Gene3D" id="3.40.50.150">
    <property type="entry name" value="Vaccinia Virus protein VP39"/>
    <property type="match status" value="1"/>
</dbReference>